<dbReference type="OrthoDB" id="9766061at2"/>
<evidence type="ECO:0000313" key="2">
    <source>
        <dbReference type="EMBL" id="EKB54494.1"/>
    </source>
</evidence>
<evidence type="ECO:0008006" key="4">
    <source>
        <dbReference type="Google" id="ProtNLM"/>
    </source>
</evidence>
<dbReference type="AlphaFoldDB" id="K1MEK0"/>
<evidence type="ECO:0000313" key="3">
    <source>
        <dbReference type="Proteomes" id="UP000004465"/>
    </source>
</evidence>
<dbReference type="Pfam" id="PF10926">
    <property type="entry name" value="DUF2800"/>
    <property type="match status" value="1"/>
</dbReference>
<organism evidence="2 3">
    <name type="scientific">Facklamia hominis CCUG 36813</name>
    <dbReference type="NCBI Taxonomy" id="883111"/>
    <lineage>
        <taxon>Bacteria</taxon>
        <taxon>Bacillati</taxon>
        <taxon>Bacillota</taxon>
        <taxon>Bacilli</taxon>
        <taxon>Lactobacillales</taxon>
        <taxon>Aerococcaceae</taxon>
        <taxon>Facklamia</taxon>
    </lineage>
</organism>
<dbReference type="STRING" id="883111.HMPREF9706_00684"/>
<dbReference type="HOGENOM" id="CLU_043122_1_1_9"/>
<name>K1MEK0_9LACT</name>
<dbReference type="EMBL" id="AGZD01000007">
    <property type="protein sequence ID" value="EKB54494.1"/>
    <property type="molecule type" value="Genomic_DNA"/>
</dbReference>
<accession>K1MEK0</accession>
<evidence type="ECO:0000256" key="1">
    <source>
        <dbReference type="SAM" id="MobiDB-lite"/>
    </source>
</evidence>
<dbReference type="Proteomes" id="UP000004465">
    <property type="component" value="Unassembled WGS sequence"/>
</dbReference>
<proteinExistence type="predicted"/>
<comment type="caution">
    <text evidence="2">The sequence shown here is derived from an EMBL/GenBank/DDBJ whole genome shotgun (WGS) entry which is preliminary data.</text>
</comment>
<dbReference type="InterPro" id="IPR021229">
    <property type="entry name" value="DUF2800"/>
</dbReference>
<gene>
    <name evidence="2" type="ORF">HMPREF9706_00684</name>
</gene>
<feature type="region of interest" description="Disordered" evidence="1">
    <location>
        <begin position="360"/>
        <end position="391"/>
    </location>
</feature>
<protein>
    <recommendedName>
        <fullName evidence="4">DUF2800 domain-containing protein</fullName>
    </recommendedName>
</protein>
<reference evidence="2 3" key="1">
    <citation type="submission" date="2012-07" db="EMBL/GenBank/DDBJ databases">
        <title>The Genome Sequence of Facklamia hominis CCUG 36813.</title>
        <authorList>
            <consortium name="The Broad Institute Genome Sequencing Platform"/>
            <person name="Earl A."/>
            <person name="Ward D."/>
            <person name="Feldgarden M."/>
            <person name="Gevers D."/>
            <person name="Huys G."/>
            <person name="Walker B."/>
            <person name="Young S.K."/>
            <person name="Zeng Q."/>
            <person name="Gargeya S."/>
            <person name="Fitzgerald M."/>
            <person name="Haas B."/>
            <person name="Abouelleil A."/>
            <person name="Alvarado L."/>
            <person name="Arachchi H.M."/>
            <person name="Berlin A.M."/>
            <person name="Chapman S.B."/>
            <person name="Goldberg J."/>
            <person name="Griggs A."/>
            <person name="Gujja S."/>
            <person name="Hansen M."/>
            <person name="Howarth C."/>
            <person name="Imamovic A."/>
            <person name="Larimer J."/>
            <person name="McCowen C."/>
            <person name="Montmayeur A."/>
            <person name="Murphy C."/>
            <person name="Neiman D."/>
            <person name="Pearson M."/>
            <person name="Priest M."/>
            <person name="Roberts A."/>
            <person name="Saif S."/>
            <person name="Shea T."/>
            <person name="Sisk P."/>
            <person name="Sykes S."/>
            <person name="Wortman J."/>
            <person name="Nusbaum C."/>
            <person name="Birren B."/>
        </authorList>
    </citation>
    <scope>NUCLEOTIDE SEQUENCE [LARGE SCALE GENOMIC DNA]</scope>
    <source>
        <strain evidence="2 3">CCUG 36813</strain>
    </source>
</reference>
<dbReference type="PATRIC" id="fig|883111.3.peg.686"/>
<keyword evidence="3" id="KW-1185">Reference proteome</keyword>
<sequence>MPEVHARLSASSAKRWLTCPPIIALEELSGIKDRSSSYAEEGTEAHSLSELKLRRYLAKPKEARKIDLEIEAFKKSASWYDQEMEEATDFYVDYVEEIYNSHSDLAQMELEQQVQFDKWVPGGFGTSDVVITSPEVIEIVDLKYGKGIKVEAYQNPQLMLYALGAFEKYDWLYDFEKVRMTIVQPRLEWMDTFEVATEELLYWANNYVAPRAALADQGIGEWTITEDVMRFSKVRGRLRPEYEANKNFIERYEYQEGALLEPEDLSEVLAQADQIKRWLMDVESFALQSILDGGEVPGFKVVAGRSVRKISNPVELAKRLEDAGFDEKAIFKAPQLETLGNLEKLVGKKEFESLSEGTIIKPEGKPTLAPESDKRPAINSTQDAIEDFKDL</sequence>
<dbReference type="RefSeq" id="WP_006908004.1">
    <property type="nucleotide sequence ID" value="NZ_JH932292.1"/>
</dbReference>